<comment type="subcellular location">
    <subcellularLocation>
        <location evidence="1">Cell membrane</location>
        <topology evidence="1">Multi-pass membrane protein</topology>
    </subcellularLocation>
</comment>
<proteinExistence type="inferred from homology"/>
<dbReference type="GO" id="GO:0033214">
    <property type="term" value="P:siderophore-iron import into cell"/>
    <property type="evidence" value="ECO:0007669"/>
    <property type="project" value="TreeGrafter"/>
</dbReference>
<evidence type="ECO:0000256" key="7">
    <source>
        <dbReference type="ARBA" id="ARBA00023136"/>
    </source>
</evidence>
<feature type="transmembrane region" description="Helical" evidence="8">
    <location>
        <begin position="96"/>
        <end position="116"/>
    </location>
</feature>
<comment type="similarity">
    <text evidence="2">Belongs to the binding-protein-dependent transport system permease family. FecCD subfamily.</text>
</comment>
<keyword evidence="10" id="KW-1185">Reference proteome</keyword>
<dbReference type="Proteomes" id="UP000182975">
    <property type="component" value="Unassembled WGS sequence"/>
</dbReference>
<dbReference type="GO" id="GO:0022857">
    <property type="term" value="F:transmembrane transporter activity"/>
    <property type="evidence" value="ECO:0007669"/>
    <property type="project" value="InterPro"/>
</dbReference>
<evidence type="ECO:0000256" key="5">
    <source>
        <dbReference type="ARBA" id="ARBA00022692"/>
    </source>
</evidence>
<keyword evidence="4" id="KW-1003">Cell membrane</keyword>
<dbReference type="AlphaFoldDB" id="A0A1H8Q9Q2"/>
<feature type="transmembrane region" description="Helical" evidence="8">
    <location>
        <begin position="183"/>
        <end position="205"/>
    </location>
</feature>
<protein>
    <submittedName>
        <fullName evidence="9">Iron complex transport system permease protein</fullName>
    </submittedName>
</protein>
<feature type="transmembrane region" description="Helical" evidence="8">
    <location>
        <begin position="128"/>
        <end position="146"/>
    </location>
</feature>
<reference evidence="10" key="1">
    <citation type="submission" date="2016-10" db="EMBL/GenBank/DDBJ databases">
        <authorList>
            <person name="Varghese N."/>
        </authorList>
    </citation>
    <scope>NUCLEOTIDE SEQUENCE [LARGE SCALE GENOMIC DNA]</scope>
    <source>
        <strain evidence="10">DSM 21843</strain>
    </source>
</reference>
<dbReference type="OrthoDB" id="9782305at2"/>
<dbReference type="PANTHER" id="PTHR30472">
    <property type="entry name" value="FERRIC ENTEROBACTIN TRANSPORT SYSTEM PERMEASE PROTEIN"/>
    <property type="match status" value="1"/>
</dbReference>
<organism evidence="9 10">
    <name type="scientific">Denitrobacterium detoxificans</name>
    <dbReference type="NCBI Taxonomy" id="79604"/>
    <lineage>
        <taxon>Bacteria</taxon>
        <taxon>Bacillati</taxon>
        <taxon>Actinomycetota</taxon>
        <taxon>Coriobacteriia</taxon>
        <taxon>Eggerthellales</taxon>
        <taxon>Eggerthellaceae</taxon>
        <taxon>Denitrobacterium</taxon>
    </lineage>
</organism>
<keyword evidence="5 8" id="KW-0812">Transmembrane</keyword>
<gene>
    <name evidence="9" type="ORF">SAMN02910314_00381</name>
</gene>
<dbReference type="SUPFAM" id="SSF81345">
    <property type="entry name" value="ABC transporter involved in vitamin B12 uptake, BtuC"/>
    <property type="match status" value="1"/>
</dbReference>
<evidence type="ECO:0000256" key="2">
    <source>
        <dbReference type="ARBA" id="ARBA00007935"/>
    </source>
</evidence>
<name>A0A1H8Q9Q2_9ACTN</name>
<evidence type="ECO:0000256" key="4">
    <source>
        <dbReference type="ARBA" id="ARBA00022475"/>
    </source>
</evidence>
<feature type="transmembrane region" description="Helical" evidence="8">
    <location>
        <begin position="342"/>
        <end position="360"/>
    </location>
</feature>
<evidence type="ECO:0000256" key="8">
    <source>
        <dbReference type="SAM" id="Phobius"/>
    </source>
</evidence>
<dbReference type="EMBL" id="FOEC01000002">
    <property type="protein sequence ID" value="SEO50664.1"/>
    <property type="molecule type" value="Genomic_DNA"/>
</dbReference>
<feature type="transmembrane region" description="Helical" evidence="8">
    <location>
        <begin position="312"/>
        <end position="330"/>
    </location>
</feature>
<dbReference type="STRING" id="79604.AAY81_07800"/>
<sequence length="368" mass="39606">MTEVRGESAAAQEERIIEEHLAQEAERALNRKLSPWVKLGIVAAFVVVFFGSFMLGRYPVMPVEWFQGVIAHFAHLIDPSAPIDGTLENVLFKIRFPRICVVLLVGAALAVAGASYQGMFKNPLVSPDILGASAGASFGACLALLLDLPNAYVQLFAFCGGMLAVGLAVWLNKLVRYDPILGLVLGGILVSTLFQSGTSVVKLLADANDKLPSITFWLMGSFASEDADQLAVIILPMLGGFALLLLESWKLNVLSFGDEEARSMGINTRLVRLVVIFASTLVVSCSVAVSGIVGWVGLVVPHVARAVVGPNYRVLLPASMIIGSTFLLIVDDIARLMLSVEIPIGILTAIMGVPFFVIIFRHNMRGWK</sequence>
<dbReference type="InterPro" id="IPR000522">
    <property type="entry name" value="ABC_transptr_permease_BtuC"/>
</dbReference>
<feature type="transmembrane region" description="Helical" evidence="8">
    <location>
        <begin position="270"/>
        <end position="300"/>
    </location>
</feature>
<dbReference type="FunFam" id="1.10.3470.10:FF:000001">
    <property type="entry name" value="Vitamin B12 ABC transporter permease BtuC"/>
    <property type="match status" value="1"/>
</dbReference>
<keyword evidence="3" id="KW-0813">Transport</keyword>
<evidence type="ECO:0000256" key="6">
    <source>
        <dbReference type="ARBA" id="ARBA00022989"/>
    </source>
</evidence>
<evidence type="ECO:0000313" key="9">
    <source>
        <dbReference type="EMBL" id="SEO50664.1"/>
    </source>
</evidence>
<evidence type="ECO:0000313" key="10">
    <source>
        <dbReference type="Proteomes" id="UP000182975"/>
    </source>
</evidence>
<dbReference type="CDD" id="cd06550">
    <property type="entry name" value="TM_ABC_iron-siderophores_like"/>
    <property type="match status" value="1"/>
</dbReference>
<dbReference type="Pfam" id="PF01032">
    <property type="entry name" value="FecCD"/>
    <property type="match status" value="1"/>
</dbReference>
<evidence type="ECO:0000256" key="3">
    <source>
        <dbReference type="ARBA" id="ARBA00022448"/>
    </source>
</evidence>
<dbReference type="RefSeq" id="WP_082867925.1">
    <property type="nucleotide sequence ID" value="NZ_CP011402.1"/>
</dbReference>
<feature type="transmembrane region" description="Helical" evidence="8">
    <location>
        <begin position="230"/>
        <end position="249"/>
    </location>
</feature>
<dbReference type="InterPro" id="IPR037294">
    <property type="entry name" value="ABC_BtuC-like"/>
</dbReference>
<dbReference type="GO" id="GO:0005886">
    <property type="term" value="C:plasma membrane"/>
    <property type="evidence" value="ECO:0007669"/>
    <property type="project" value="UniProtKB-SubCell"/>
</dbReference>
<dbReference type="Gene3D" id="1.10.3470.10">
    <property type="entry name" value="ABC transporter involved in vitamin B12 uptake, BtuC"/>
    <property type="match status" value="1"/>
</dbReference>
<keyword evidence="7 8" id="KW-0472">Membrane</keyword>
<accession>A0A1H8Q9Q2</accession>
<feature type="transmembrane region" description="Helical" evidence="8">
    <location>
        <begin position="152"/>
        <end position="171"/>
    </location>
</feature>
<keyword evidence="6 8" id="KW-1133">Transmembrane helix</keyword>
<dbReference type="PANTHER" id="PTHR30472:SF70">
    <property type="entry name" value="MOLYBDATE IMPORT SYSTEM PERMEASE PROTEIN MOLB"/>
    <property type="match status" value="1"/>
</dbReference>
<feature type="transmembrane region" description="Helical" evidence="8">
    <location>
        <begin position="36"/>
        <end position="55"/>
    </location>
</feature>
<evidence type="ECO:0000256" key="1">
    <source>
        <dbReference type="ARBA" id="ARBA00004651"/>
    </source>
</evidence>